<evidence type="ECO:0000256" key="2">
    <source>
        <dbReference type="ARBA" id="ARBA00022723"/>
    </source>
</evidence>
<dbReference type="SUPFAM" id="SSF46626">
    <property type="entry name" value="Cytochrome c"/>
    <property type="match status" value="1"/>
</dbReference>
<dbReference type="Proteomes" id="UP000280296">
    <property type="component" value="Unassembled WGS sequence"/>
</dbReference>
<keyword evidence="1 4" id="KW-0349">Heme</keyword>
<evidence type="ECO:0000256" key="1">
    <source>
        <dbReference type="ARBA" id="ARBA00022617"/>
    </source>
</evidence>
<dbReference type="Pfam" id="PF13442">
    <property type="entry name" value="Cytochrome_CBB3"/>
    <property type="match status" value="1"/>
</dbReference>
<dbReference type="Gene3D" id="1.10.760.10">
    <property type="entry name" value="Cytochrome c-like domain"/>
    <property type="match status" value="1"/>
</dbReference>
<keyword evidence="2 4" id="KW-0479">Metal-binding</keyword>
<dbReference type="PROSITE" id="PS51007">
    <property type="entry name" value="CYTC"/>
    <property type="match status" value="1"/>
</dbReference>
<dbReference type="PROSITE" id="PS51257">
    <property type="entry name" value="PROKAR_LIPOPROTEIN"/>
    <property type="match status" value="1"/>
</dbReference>
<dbReference type="GO" id="GO:0009055">
    <property type="term" value="F:electron transfer activity"/>
    <property type="evidence" value="ECO:0007669"/>
    <property type="project" value="InterPro"/>
</dbReference>
<comment type="caution">
    <text evidence="6">The sequence shown here is derived from an EMBL/GenBank/DDBJ whole genome shotgun (WGS) entry which is preliminary data.</text>
</comment>
<dbReference type="InterPro" id="IPR009056">
    <property type="entry name" value="Cyt_c-like_dom"/>
</dbReference>
<evidence type="ECO:0000256" key="4">
    <source>
        <dbReference type="PROSITE-ProRule" id="PRU00433"/>
    </source>
</evidence>
<dbReference type="AlphaFoldDB" id="A0A432MRJ2"/>
<reference evidence="6 7" key="1">
    <citation type="submission" date="2018-12" db="EMBL/GenBank/DDBJ databases">
        <authorList>
            <person name="Toschakov S.V."/>
        </authorList>
    </citation>
    <scope>NUCLEOTIDE SEQUENCE [LARGE SCALE GENOMIC DNA]</scope>
    <source>
        <strain evidence="6 7">GM2012</strain>
    </source>
</reference>
<dbReference type="GO" id="GO:0046872">
    <property type="term" value="F:metal ion binding"/>
    <property type="evidence" value="ECO:0007669"/>
    <property type="project" value="UniProtKB-KW"/>
</dbReference>
<dbReference type="GO" id="GO:0020037">
    <property type="term" value="F:heme binding"/>
    <property type="evidence" value="ECO:0007669"/>
    <property type="project" value="InterPro"/>
</dbReference>
<dbReference type="EMBL" id="RYZH01000002">
    <property type="protein sequence ID" value="RUL89575.1"/>
    <property type="molecule type" value="Genomic_DNA"/>
</dbReference>
<dbReference type="PANTHER" id="PTHR40394:SF2">
    <property type="entry name" value="QUINOL:CYTOCHROME C OXIDOREDUCTASE MEMBRANE PROTEIN"/>
    <property type="match status" value="1"/>
</dbReference>
<keyword evidence="3 4" id="KW-0408">Iron</keyword>
<organism evidence="6 7">
    <name type="scientific">Tautonia sociabilis</name>
    <dbReference type="NCBI Taxonomy" id="2080755"/>
    <lineage>
        <taxon>Bacteria</taxon>
        <taxon>Pseudomonadati</taxon>
        <taxon>Planctomycetota</taxon>
        <taxon>Planctomycetia</taxon>
        <taxon>Isosphaerales</taxon>
        <taxon>Isosphaeraceae</taxon>
        <taxon>Tautonia</taxon>
    </lineage>
</organism>
<proteinExistence type="predicted"/>
<accession>A0A432MRJ2</accession>
<evidence type="ECO:0000259" key="5">
    <source>
        <dbReference type="PROSITE" id="PS51007"/>
    </source>
</evidence>
<evidence type="ECO:0000313" key="7">
    <source>
        <dbReference type="Proteomes" id="UP000280296"/>
    </source>
</evidence>
<name>A0A432MRJ2_9BACT</name>
<reference evidence="6 7" key="2">
    <citation type="submission" date="2019-01" db="EMBL/GenBank/DDBJ databases">
        <title>Tautonia sociabilis, a novel thermotolerant planctomycete of Isosphaeraceae family, isolated from a 4000 m deep subterranean habitat.</title>
        <authorList>
            <person name="Kovaleva O.L."/>
            <person name="Elcheninov A.G."/>
            <person name="Van Heerden E."/>
            <person name="Toshchakov S.V."/>
            <person name="Novikov A."/>
            <person name="Bonch-Osmolovskaya E.A."/>
            <person name="Kublanov I.V."/>
        </authorList>
    </citation>
    <scope>NUCLEOTIDE SEQUENCE [LARGE SCALE GENOMIC DNA]</scope>
    <source>
        <strain evidence="6 7">GM2012</strain>
    </source>
</reference>
<dbReference type="PANTHER" id="PTHR40394">
    <property type="entry name" value="LIPOPROTEIN-RELATED"/>
    <property type="match status" value="1"/>
</dbReference>
<dbReference type="InterPro" id="IPR036909">
    <property type="entry name" value="Cyt_c-like_dom_sf"/>
</dbReference>
<gene>
    <name evidence="6" type="ORF">TsocGM_02045</name>
</gene>
<dbReference type="OrthoDB" id="9773456at2"/>
<evidence type="ECO:0000256" key="3">
    <source>
        <dbReference type="ARBA" id="ARBA00023004"/>
    </source>
</evidence>
<sequence>MSRPTRPGAVPSGRRITAALALGTAVLSGLAGCRSEMYDQPRYDTFQASAFFPDGLSARPLVAGTVPRGWARQDEHLYYGRVDGALASTFPFEIDRAVIERGQDRFMAFCSPCHGGLGDGNGMIVQRGLPKPPSFHEQRLRDIPVGHIYDVITRGYGAMYSYAHRIKPRDRWAVVAYIRALQLSQNAQVSGLPEADRERLEQPQEAAQ</sequence>
<evidence type="ECO:0000313" key="6">
    <source>
        <dbReference type="EMBL" id="RUL89575.1"/>
    </source>
</evidence>
<dbReference type="RefSeq" id="WP_126723651.1">
    <property type="nucleotide sequence ID" value="NZ_RYZH01000002.1"/>
</dbReference>
<protein>
    <submittedName>
        <fullName evidence="6">Cytochrome c</fullName>
    </submittedName>
</protein>
<keyword evidence="7" id="KW-1185">Reference proteome</keyword>
<feature type="domain" description="Cytochrome c" evidence="5">
    <location>
        <begin position="97"/>
        <end position="182"/>
    </location>
</feature>